<evidence type="ECO:0000313" key="3">
    <source>
        <dbReference type="Proteomes" id="UP000541558"/>
    </source>
</evidence>
<keyword evidence="1" id="KW-0812">Transmembrane</keyword>
<dbReference type="PANTHER" id="PTHR34409:SF1">
    <property type="entry name" value="MYB-LIKE DOMAIN-CONTAINING PROTEIN"/>
    <property type="match status" value="1"/>
</dbReference>
<dbReference type="AlphaFoldDB" id="A0A8H5BLX1"/>
<keyword evidence="1" id="KW-1133">Transmembrane helix</keyword>
<reference evidence="2 3" key="1">
    <citation type="journal article" date="2020" name="ISME J.">
        <title>Uncovering the hidden diversity of litter-decomposition mechanisms in mushroom-forming fungi.</title>
        <authorList>
            <person name="Floudas D."/>
            <person name="Bentzer J."/>
            <person name="Ahren D."/>
            <person name="Johansson T."/>
            <person name="Persson P."/>
            <person name="Tunlid A."/>
        </authorList>
    </citation>
    <scope>NUCLEOTIDE SEQUENCE [LARGE SCALE GENOMIC DNA]</scope>
    <source>
        <strain evidence="2 3">CBS 175.51</strain>
    </source>
</reference>
<keyword evidence="3" id="KW-1185">Reference proteome</keyword>
<dbReference type="Proteomes" id="UP000541558">
    <property type="component" value="Unassembled WGS sequence"/>
</dbReference>
<sequence>MPDQGQARPTSPRNFSEPEIDVLLSLVDEHMPIGQERWKLVEHFYEERASENRWCARDWRVLKRKYERSPHQLARAPAKPTNPSWISRAKAIETEIRVRAELEYELRKGEQTSKLEQLQPYTFLLAILGLGVYVLYTKSRRG</sequence>
<evidence type="ECO:0000256" key="1">
    <source>
        <dbReference type="SAM" id="Phobius"/>
    </source>
</evidence>
<dbReference type="OrthoDB" id="99432at2759"/>
<keyword evidence="1" id="KW-0472">Membrane</keyword>
<evidence type="ECO:0000313" key="2">
    <source>
        <dbReference type="EMBL" id="KAF5325620.1"/>
    </source>
</evidence>
<dbReference type="EMBL" id="JAACJK010000163">
    <property type="protein sequence ID" value="KAF5325620.1"/>
    <property type="molecule type" value="Genomic_DNA"/>
</dbReference>
<protein>
    <submittedName>
        <fullName evidence="2">Uncharacterized protein</fullName>
    </submittedName>
</protein>
<dbReference type="PANTHER" id="PTHR34409">
    <property type="entry name" value="SET DOMAIN-CONTAINING PROTEIN"/>
    <property type="match status" value="1"/>
</dbReference>
<feature type="transmembrane region" description="Helical" evidence="1">
    <location>
        <begin position="118"/>
        <end position="136"/>
    </location>
</feature>
<gene>
    <name evidence="2" type="ORF">D9611_000105</name>
</gene>
<organism evidence="2 3">
    <name type="scientific">Ephemerocybe angulata</name>
    <dbReference type="NCBI Taxonomy" id="980116"/>
    <lineage>
        <taxon>Eukaryota</taxon>
        <taxon>Fungi</taxon>
        <taxon>Dikarya</taxon>
        <taxon>Basidiomycota</taxon>
        <taxon>Agaricomycotina</taxon>
        <taxon>Agaricomycetes</taxon>
        <taxon>Agaricomycetidae</taxon>
        <taxon>Agaricales</taxon>
        <taxon>Agaricineae</taxon>
        <taxon>Psathyrellaceae</taxon>
        <taxon>Ephemerocybe</taxon>
    </lineage>
</organism>
<proteinExistence type="predicted"/>
<comment type="caution">
    <text evidence="2">The sequence shown here is derived from an EMBL/GenBank/DDBJ whole genome shotgun (WGS) entry which is preliminary data.</text>
</comment>
<accession>A0A8H5BLX1</accession>
<name>A0A8H5BLX1_9AGAR</name>